<dbReference type="KEGG" id="cvn:111107516"/>
<accession>A0A8B8B4V7</accession>
<dbReference type="InterPro" id="IPR050951">
    <property type="entry name" value="Retrovirus_Pol_polyprotein"/>
</dbReference>
<dbReference type="PROSITE" id="PS50994">
    <property type="entry name" value="INTEGRASE"/>
    <property type="match status" value="1"/>
</dbReference>
<dbReference type="GO" id="GO:0015074">
    <property type="term" value="P:DNA integration"/>
    <property type="evidence" value="ECO:0007669"/>
    <property type="project" value="InterPro"/>
</dbReference>
<name>A0A8B8B4V7_CRAVI</name>
<dbReference type="InterPro" id="IPR001584">
    <property type="entry name" value="Integrase_cat-core"/>
</dbReference>
<dbReference type="PANTHER" id="PTHR37984:SF7">
    <property type="entry name" value="INTEGRASE CATALYTIC DOMAIN-CONTAINING PROTEIN"/>
    <property type="match status" value="1"/>
</dbReference>
<sequence length="145" mass="16856">MNQDIEHFIGKCAVCKEYRNSNCKEPLRPQEIPSRPWAKVAADMFQIKGSEYHLCVDYYSKYPENVRMPTTTSPQTITAFKSVFARHGITSELFTDNGPQFSSYAFKKFAIEWDCVHTTSSPRYLQSNGQAERCKLAEESRRIWR</sequence>
<dbReference type="InterPro" id="IPR012337">
    <property type="entry name" value="RNaseH-like_sf"/>
</dbReference>
<gene>
    <name evidence="3" type="primary">LOC111107516</name>
</gene>
<feature type="domain" description="Integrase catalytic" evidence="1">
    <location>
        <begin position="32"/>
        <end position="133"/>
    </location>
</feature>
<dbReference type="PANTHER" id="PTHR37984">
    <property type="entry name" value="PROTEIN CBG26694"/>
    <property type="match status" value="1"/>
</dbReference>
<dbReference type="Pfam" id="PF00665">
    <property type="entry name" value="rve"/>
    <property type="match status" value="1"/>
</dbReference>
<dbReference type="OrthoDB" id="6154438at2759"/>
<evidence type="ECO:0000313" key="2">
    <source>
        <dbReference type="Proteomes" id="UP000694844"/>
    </source>
</evidence>
<dbReference type="SUPFAM" id="SSF53098">
    <property type="entry name" value="Ribonuclease H-like"/>
    <property type="match status" value="1"/>
</dbReference>
<organism evidence="2 3">
    <name type="scientific">Crassostrea virginica</name>
    <name type="common">Eastern oyster</name>
    <dbReference type="NCBI Taxonomy" id="6565"/>
    <lineage>
        <taxon>Eukaryota</taxon>
        <taxon>Metazoa</taxon>
        <taxon>Spiralia</taxon>
        <taxon>Lophotrochozoa</taxon>
        <taxon>Mollusca</taxon>
        <taxon>Bivalvia</taxon>
        <taxon>Autobranchia</taxon>
        <taxon>Pteriomorphia</taxon>
        <taxon>Ostreida</taxon>
        <taxon>Ostreoidea</taxon>
        <taxon>Ostreidae</taxon>
        <taxon>Crassostrea</taxon>
    </lineage>
</organism>
<dbReference type="RefSeq" id="XP_022298450.1">
    <property type="nucleotide sequence ID" value="XM_022442742.1"/>
</dbReference>
<dbReference type="Proteomes" id="UP000694844">
    <property type="component" value="Chromosome 8"/>
</dbReference>
<protein>
    <submittedName>
        <fullName evidence="3">Uncharacterized protein K02A2.6-like</fullName>
    </submittedName>
</protein>
<dbReference type="GO" id="GO:0003676">
    <property type="term" value="F:nucleic acid binding"/>
    <property type="evidence" value="ECO:0007669"/>
    <property type="project" value="InterPro"/>
</dbReference>
<reference evidence="3" key="1">
    <citation type="submission" date="2025-08" db="UniProtKB">
        <authorList>
            <consortium name="RefSeq"/>
        </authorList>
    </citation>
    <scope>IDENTIFICATION</scope>
    <source>
        <tissue evidence="3">Whole sample</tissue>
    </source>
</reference>
<evidence type="ECO:0000313" key="3">
    <source>
        <dbReference type="RefSeq" id="XP_022298450.1"/>
    </source>
</evidence>
<proteinExistence type="predicted"/>
<dbReference type="GeneID" id="111107516"/>
<dbReference type="AlphaFoldDB" id="A0A8B8B4V7"/>
<dbReference type="InterPro" id="IPR036397">
    <property type="entry name" value="RNaseH_sf"/>
</dbReference>
<dbReference type="Gene3D" id="3.30.420.10">
    <property type="entry name" value="Ribonuclease H-like superfamily/Ribonuclease H"/>
    <property type="match status" value="1"/>
</dbReference>
<keyword evidence="2" id="KW-1185">Reference proteome</keyword>
<evidence type="ECO:0000259" key="1">
    <source>
        <dbReference type="PROSITE" id="PS50994"/>
    </source>
</evidence>